<feature type="transmembrane region" description="Helical" evidence="1">
    <location>
        <begin position="18"/>
        <end position="38"/>
    </location>
</feature>
<sequence length="389" mass="44429">MSALEEQHNFNIERVSPIWLVTALCVVPFGIYYLLNFLSPLIHRLTAMKISAIYIYPIKSLRAVSVTQALATKHGFQHDRKSQISTSCRFMLLQKTEDGSYKNMAIGKHPEMSQFLQTIHEDSVTITYLAYGDTEKSSNITIPLEPSTEKLEPFEINMHSSPTSAFKMPEKYNTWFSSRFGYDVLLAYLGPNRRAVLFQNMQPLEPDPLTRFLKKYIPFASSYVEKIMGLHQTEQWKIGFADCAPYLICSQTSLEDVSSRLPEGEEMDITKFRPNIVIEGAFEAYQEDYWGKVKINNGAELTMAHNCVRCKSINVDYATGKDGEGESGNVLKKLQRDRRIDIGAKWSPVFGRYSFWDPKRPSQMVRVGDRVNVSKVNEGLTVWSWPNLG</sequence>
<dbReference type="OrthoDB" id="17255at2759"/>
<dbReference type="Pfam" id="PF03473">
    <property type="entry name" value="MOSC"/>
    <property type="match status" value="1"/>
</dbReference>
<dbReference type="Pfam" id="PF03476">
    <property type="entry name" value="MOSC_N"/>
    <property type="match status" value="1"/>
</dbReference>
<evidence type="ECO:0000256" key="1">
    <source>
        <dbReference type="SAM" id="Phobius"/>
    </source>
</evidence>
<feature type="domain" description="MOSC" evidence="2">
    <location>
        <begin position="201"/>
        <end position="374"/>
    </location>
</feature>
<keyword evidence="1" id="KW-0812">Transmembrane</keyword>
<proteinExistence type="predicted"/>
<keyword evidence="4" id="KW-1185">Reference proteome</keyword>
<dbReference type="PROSITE" id="PS51340">
    <property type="entry name" value="MOSC"/>
    <property type="match status" value="1"/>
</dbReference>
<reference evidence="3" key="1">
    <citation type="submission" date="2020-01" db="EMBL/GenBank/DDBJ databases">
        <authorList>
            <consortium name="DOE Joint Genome Institute"/>
            <person name="Haridas S."/>
            <person name="Albert R."/>
            <person name="Binder M."/>
            <person name="Bloem J."/>
            <person name="Labutti K."/>
            <person name="Salamov A."/>
            <person name="Andreopoulos B."/>
            <person name="Baker S.E."/>
            <person name="Barry K."/>
            <person name="Bills G."/>
            <person name="Bluhm B.H."/>
            <person name="Cannon C."/>
            <person name="Castanera R."/>
            <person name="Culley D.E."/>
            <person name="Daum C."/>
            <person name="Ezra D."/>
            <person name="Gonzalez J.B."/>
            <person name="Henrissat B."/>
            <person name="Kuo A."/>
            <person name="Liang C."/>
            <person name="Lipzen A."/>
            <person name="Lutzoni F."/>
            <person name="Magnuson J."/>
            <person name="Mondo S."/>
            <person name="Nolan M."/>
            <person name="Ohm R."/>
            <person name="Pangilinan J."/>
            <person name="Park H.-J."/>
            <person name="Ramirez L."/>
            <person name="Alfaro M."/>
            <person name="Sun H."/>
            <person name="Tritt A."/>
            <person name="Yoshinaga Y."/>
            <person name="Zwiers L.-H."/>
            <person name="Turgeon B.G."/>
            <person name="Goodwin S.B."/>
            <person name="Spatafora J.W."/>
            <person name="Crous P.W."/>
            <person name="Grigoriev I.V."/>
        </authorList>
    </citation>
    <scope>NUCLEOTIDE SEQUENCE</scope>
    <source>
        <strain evidence="3">IPT5</strain>
    </source>
</reference>
<dbReference type="InterPro" id="IPR005302">
    <property type="entry name" value="MoCF_Sase_C"/>
</dbReference>
<gene>
    <name evidence="3" type="ORF">T440DRAFT_487222</name>
</gene>
<dbReference type="InterPro" id="IPR005303">
    <property type="entry name" value="MOCOS_middle"/>
</dbReference>
<keyword evidence="1" id="KW-1133">Transmembrane helix</keyword>
<dbReference type="InterPro" id="IPR011037">
    <property type="entry name" value="Pyrv_Knase-like_insert_dom_sf"/>
</dbReference>
<dbReference type="GO" id="GO:0030151">
    <property type="term" value="F:molybdenum ion binding"/>
    <property type="evidence" value="ECO:0007669"/>
    <property type="project" value="InterPro"/>
</dbReference>
<dbReference type="PANTHER" id="PTHR14237:SF34">
    <property type="entry name" value="MOSC DOMAIN PROTEIN (AFU_ORTHOLOGUE AFUA_2G07820)"/>
    <property type="match status" value="1"/>
</dbReference>
<protein>
    <recommendedName>
        <fullName evidence="2">MOSC domain-containing protein</fullName>
    </recommendedName>
</protein>
<evidence type="ECO:0000259" key="2">
    <source>
        <dbReference type="PROSITE" id="PS51340"/>
    </source>
</evidence>
<dbReference type="AlphaFoldDB" id="A0A6A7BEU8"/>
<dbReference type="Proteomes" id="UP000799423">
    <property type="component" value="Unassembled WGS sequence"/>
</dbReference>
<accession>A0A6A7BEU8</accession>
<dbReference type="SUPFAM" id="SSF141673">
    <property type="entry name" value="MOSC N-terminal domain-like"/>
    <property type="match status" value="1"/>
</dbReference>
<keyword evidence="1" id="KW-0472">Membrane</keyword>
<dbReference type="GO" id="GO:0003824">
    <property type="term" value="F:catalytic activity"/>
    <property type="evidence" value="ECO:0007669"/>
    <property type="project" value="InterPro"/>
</dbReference>
<evidence type="ECO:0000313" key="4">
    <source>
        <dbReference type="Proteomes" id="UP000799423"/>
    </source>
</evidence>
<dbReference type="PANTHER" id="PTHR14237">
    <property type="entry name" value="MOLYBDOPTERIN COFACTOR SULFURASE MOSC"/>
    <property type="match status" value="1"/>
</dbReference>
<dbReference type="GO" id="GO:0030170">
    <property type="term" value="F:pyridoxal phosphate binding"/>
    <property type="evidence" value="ECO:0007669"/>
    <property type="project" value="InterPro"/>
</dbReference>
<dbReference type="EMBL" id="MU006294">
    <property type="protein sequence ID" value="KAF2853941.1"/>
    <property type="molecule type" value="Genomic_DNA"/>
</dbReference>
<evidence type="ECO:0000313" key="3">
    <source>
        <dbReference type="EMBL" id="KAF2853941.1"/>
    </source>
</evidence>
<dbReference type="SUPFAM" id="SSF50800">
    <property type="entry name" value="PK beta-barrel domain-like"/>
    <property type="match status" value="1"/>
</dbReference>
<organism evidence="3 4">
    <name type="scientific">Plenodomus tracheiphilus IPT5</name>
    <dbReference type="NCBI Taxonomy" id="1408161"/>
    <lineage>
        <taxon>Eukaryota</taxon>
        <taxon>Fungi</taxon>
        <taxon>Dikarya</taxon>
        <taxon>Ascomycota</taxon>
        <taxon>Pezizomycotina</taxon>
        <taxon>Dothideomycetes</taxon>
        <taxon>Pleosporomycetidae</taxon>
        <taxon>Pleosporales</taxon>
        <taxon>Pleosporineae</taxon>
        <taxon>Leptosphaeriaceae</taxon>
        <taxon>Plenodomus</taxon>
    </lineage>
</organism>
<name>A0A6A7BEU8_9PLEO</name>